<evidence type="ECO:0000313" key="1">
    <source>
        <dbReference type="EMBL" id="AHX11378.1"/>
    </source>
</evidence>
<dbReference type="HOGENOM" id="CLU_106715_1_0_5"/>
<reference evidence="1 2" key="1">
    <citation type="submission" date="2014-03" db="EMBL/GenBank/DDBJ databases">
        <title>Sequencing and Comparison of Genomes and Transcriptome Profiles of Human Ehrlichiosis Agents.</title>
        <authorList>
            <person name="Lin M."/>
            <person name="Daugherty S.C."/>
            <person name="Nagaraj S."/>
            <person name="Cheng Z."/>
            <person name="Xiong Q."/>
            <person name="Lin F.-Y."/>
            <person name="Sengamalay N."/>
            <person name="Ott S."/>
            <person name="Godinez A."/>
            <person name="Tallon L.J."/>
            <person name="Sadzewicz L."/>
            <person name="Fraser C.M."/>
            <person name="Dunning Hotopp J.C."/>
            <person name="Rikihisa Y."/>
        </authorList>
    </citation>
    <scope>NUCLEOTIDE SEQUENCE [LARGE SCALE GENOMIC DNA]</scope>
    <source>
        <strain evidence="1 2">Oregon</strain>
    </source>
</reference>
<dbReference type="Pfam" id="PF04386">
    <property type="entry name" value="SspB"/>
    <property type="match status" value="1"/>
</dbReference>
<proteinExistence type="predicted"/>
<dbReference type="KEGG" id="nhm:NHE_0433"/>
<dbReference type="Gene3D" id="2.30.30.220">
    <property type="entry name" value="SspB-like"/>
    <property type="match status" value="1"/>
</dbReference>
<gene>
    <name evidence="1" type="ORF">NHE_0433</name>
</gene>
<accession>X5H3V6</accession>
<protein>
    <submittedName>
        <fullName evidence="1">Stringent starvation B family protein</fullName>
    </submittedName>
</protein>
<dbReference type="RefSeq" id="WP_038559390.1">
    <property type="nucleotide sequence ID" value="NZ_CP007481.1"/>
</dbReference>
<dbReference type="STRING" id="1286528.NHE_0433"/>
<dbReference type="EMBL" id="CP007481">
    <property type="protein sequence ID" value="AHX11378.1"/>
    <property type="molecule type" value="Genomic_DNA"/>
</dbReference>
<dbReference type="InterPro" id="IPR007481">
    <property type="entry name" value="SspB"/>
</dbReference>
<dbReference type="InterPro" id="IPR036760">
    <property type="entry name" value="SspB-like_sf"/>
</dbReference>
<dbReference type="SUPFAM" id="SSF101738">
    <property type="entry name" value="SspB-like"/>
    <property type="match status" value="1"/>
</dbReference>
<name>X5H3V6_9RICK</name>
<sequence>MKEEKYKTLVDAAMLGVVRSVVSEASTGTPINFFITFRTDASGVVLSDALRAKYPSEMSIVLQNQFRDLKVFHDRFTVILSFSRVEERISVPFSSILYFLDRECNFALEFQNLYNKCDSDESDTYDGGSGLRSETNAQKNQEGKIIDITDMLTRK</sequence>
<organism evidence="1 2">
    <name type="scientific">Neorickettsia helminthoeca str. Oregon</name>
    <dbReference type="NCBI Taxonomy" id="1286528"/>
    <lineage>
        <taxon>Bacteria</taxon>
        <taxon>Pseudomonadati</taxon>
        <taxon>Pseudomonadota</taxon>
        <taxon>Alphaproteobacteria</taxon>
        <taxon>Rickettsiales</taxon>
        <taxon>Anaplasmataceae</taxon>
        <taxon>Neorickettsia</taxon>
    </lineage>
</organism>
<dbReference type="Proteomes" id="UP000023755">
    <property type="component" value="Chromosome"/>
</dbReference>
<dbReference type="AlphaFoldDB" id="X5H3V6"/>
<evidence type="ECO:0000313" key="2">
    <source>
        <dbReference type="Proteomes" id="UP000023755"/>
    </source>
</evidence>
<keyword evidence="2" id="KW-1185">Reference proteome</keyword>
<dbReference type="OrthoDB" id="9800412at2"/>